<evidence type="ECO:0000313" key="2">
    <source>
        <dbReference type="Proteomes" id="UP001153069"/>
    </source>
</evidence>
<organism evidence="1 2">
    <name type="scientific">Seminavis robusta</name>
    <dbReference type="NCBI Taxonomy" id="568900"/>
    <lineage>
        <taxon>Eukaryota</taxon>
        <taxon>Sar</taxon>
        <taxon>Stramenopiles</taxon>
        <taxon>Ochrophyta</taxon>
        <taxon>Bacillariophyta</taxon>
        <taxon>Bacillariophyceae</taxon>
        <taxon>Bacillariophycidae</taxon>
        <taxon>Naviculales</taxon>
        <taxon>Naviculaceae</taxon>
        <taxon>Seminavis</taxon>
    </lineage>
</organism>
<name>A0A9N8HDM6_9STRA</name>
<dbReference type="Proteomes" id="UP001153069">
    <property type="component" value="Unassembled WGS sequence"/>
</dbReference>
<dbReference type="SUPFAM" id="SSF52047">
    <property type="entry name" value="RNI-like"/>
    <property type="match status" value="1"/>
</dbReference>
<accession>A0A9N8HDM6</accession>
<protein>
    <submittedName>
        <fullName evidence="1">Uncharacterized protein</fullName>
    </submittedName>
</protein>
<dbReference type="Gene3D" id="3.80.10.10">
    <property type="entry name" value="Ribonuclease Inhibitor"/>
    <property type="match status" value="1"/>
</dbReference>
<reference evidence="1" key="1">
    <citation type="submission" date="2020-06" db="EMBL/GenBank/DDBJ databases">
        <authorList>
            <consortium name="Plant Systems Biology data submission"/>
        </authorList>
    </citation>
    <scope>NUCLEOTIDE SEQUENCE</scope>
    <source>
        <strain evidence="1">D6</strain>
    </source>
</reference>
<dbReference type="EMBL" id="CAICTM010000264">
    <property type="protein sequence ID" value="CAB9506398.1"/>
    <property type="molecule type" value="Genomic_DNA"/>
</dbReference>
<gene>
    <name evidence="1" type="ORF">SEMRO_265_G102920.1</name>
</gene>
<dbReference type="InterPro" id="IPR032675">
    <property type="entry name" value="LRR_dom_sf"/>
</dbReference>
<keyword evidence="2" id="KW-1185">Reference proteome</keyword>
<evidence type="ECO:0000313" key="1">
    <source>
        <dbReference type="EMBL" id="CAB9506398.1"/>
    </source>
</evidence>
<dbReference type="AlphaFoldDB" id="A0A9N8HDM6"/>
<comment type="caution">
    <text evidence="1">The sequence shown here is derived from an EMBL/GenBank/DDBJ whole genome shotgun (WGS) entry which is preliminary data.</text>
</comment>
<proteinExistence type="predicted"/>
<sequence>MKARLLSPDDVDAVLELISNSHNHENRNRNAAENDNTALEINFGVPGQPPIRITSPDQLRTAIPTGGENNGHFELELDFGELIRRTLDYEACQIDAARLAELLRHSSALLNGNKMTHLTLNKLDLRQSLDAFWNVFGQDCCSQLRHVVAKQCLWDMNQWVQQGLIRVPRLQSLHLGRFMGVAPAPPRLTLPNISSLLQQKRNTIQELNLGFVKVPSPNSIVDFCVALGQCSTLRHLSCDNMVGSSYGPSALDDDVYMISAEQIHQTIGQTIAQATTSLKELTLPVLGKGSLEPIAHGFGSECWIEKPSIATCYGSPLASEDRRGA</sequence>